<sequence>MGRKRKQLSQAEVWDDTALLQSWDDALAEYKLYHSIYARGERVEDVIKEAEVEMQDAHMTEDDLRKAATDMQTNGIPSEELEDGELEEDKSAQTYYNGESTENFHGPSTIESKQKERLANVSTAVDQQEKPRMPNAVTNGVKDEALKNLMMSWYYAGYYTGLYEGQQQVQNTPSK</sequence>
<dbReference type="RefSeq" id="XP_037153104.1">
    <property type="nucleotide sequence ID" value="XM_037301470.1"/>
</dbReference>
<name>A0A8H6FDN9_9LECA</name>
<accession>A0A8H6FDN9</accession>
<dbReference type="Proteomes" id="UP000593566">
    <property type="component" value="Unassembled WGS sequence"/>
</dbReference>
<proteinExistence type="inferred from homology"/>
<evidence type="ECO:0000256" key="6">
    <source>
        <dbReference type="SAM" id="MobiDB-lite"/>
    </source>
</evidence>
<evidence type="ECO:0000256" key="1">
    <source>
        <dbReference type="ARBA" id="ARBA00004123"/>
    </source>
</evidence>
<dbReference type="InterPro" id="IPR040424">
    <property type="entry name" value="Smn1"/>
</dbReference>
<dbReference type="PANTHER" id="PTHR39267:SF1">
    <property type="entry name" value="SURVIVAL MOTOR NEURON PROTEIN"/>
    <property type="match status" value="1"/>
</dbReference>
<feature type="region of interest" description="Disordered" evidence="6">
    <location>
        <begin position="75"/>
        <end position="139"/>
    </location>
</feature>
<dbReference type="CDD" id="cd22852">
    <property type="entry name" value="SMN_C"/>
    <property type="match status" value="1"/>
</dbReference>
<evidence type="ECO:0000313" key="8">
    <source>
        <dbReference type="EMBL" id="KAF6224044.1"/>
    </source>
</evidence>
<protein>
    <recommendedName>
        <fullName evidence="7">Survival Motor Neuron Gemin2-binding domain-containing protein</fullName>
    </recommendedName>
</protein>
<dbReference type="GO" id="GO:0006397">
    <property type="term" value="P:mRNA processing"/>
    <property type="evidence" value="ECO:0007669"/>
    <property type="project" value="UniProtKB-KW"/>
</dbReference>
<keyword evidence="4" id="KW-0508">mRNA splicing</keyword>
<dbReference type="AlphaFoldDB" id="A0A8H6FDN9"/>
<evidence type="ECO:0000256" key="4">
    <source>
        <dbReference type="ARBA" id="ARBA00023187"/>
    </source>
</evidence>
<evidence type="ECO:0000313" key="9">
    <source>
        <dbReference type="Proteomes" id="UP000593566"/>
    </source>
</evidence>
<comment type="caution">
    <text evidence="8">The sequence shown here is derived from an EMBL/GenBank/DDBJ whole genome shotgun (WGS) entry which is preliminary data.</text>
</comment>
<dbReference type="InterPro" id="IPR049481">
    <property type="entry name" value="SMN_G2-BD"/>
</dbReference>
<gene>
    <name evidence="8" type="ORF">HO133_010618</name>
</gene>
<feature type="compositionally biased region" description="Polar residues" evidence="6">
    <location>
        <begin position="92"/>
        <end position="103"/>
    </location>
</feature>
<dbReference type="PANTHER" id="PTHR39267">
    <property type="entry name" value="SURVIVAL MOTOR NEURON-LIKE PROTEIN 1"/>
    <property type="match status" value="1"/>
</dbReference>
<organism evidence="8 9">
    <name type="scientific">Letharia lupina</name>
    <dbReference type="NCBI Taxonomy" id="560253"/>
    <lineage>
        <taxon>Eukaryota</taxon>
        <taxon>Fungi</taxon>
        <taxon>Dikarya</taxon>
        <taxon>Ascomycota</taxon>
        <taxon>Pezizomycotina</taxon>
        <taxon>Lecanoromycetes</taxon>
        <taxon>OSLEUM clade</taxon>
        <taxon>Lecanoromycetidae</taxon>
        <taxon>Lecanorales</taxon>
        <taxon>Lecanorineae</taxon>
        <taxon>Parmeliaceae</taxon>
        <taxon>Letharia</taxon>
    </lineage>
</organism>
<dbReference type="InterPro" id="IPR047313">
    <property type="entry name" value="SMN_C"/>
</dbReference>
<dbReference type="GO" id="GO:0005634">
    <property type="term" value="C:nucleus"/>
    <property type="evidence" value="ECO:0007669"/>
    <property type="project" value="UniProtKB-SubCell"/>
</dbReference>
<reference evidence="8 9" key="1">
    <citation type="journal article" date="2020" name="Genomics">
        <title>Complete, high-quality genomes from long-read metagenomic sequencing of two wolf lichen thalli reveals enigmatic genome architecture.</title>
        <authorList>
            <person name="McKenzie S.K."/>
            <person name="Walston R.F."/>
            <person name="Allen J.L."/>
        </authorList>
    </citation>
    <scope>NUCLEOTIDE SEQUENCE [LARGE SCALE GENOMIC DNA]</scope>
    <source>
        <strain evidence="8">WasteWater1</strain>
    </source>
</reference>
<evidence type="ECO:0000256" key="2">
    <source>
        <dbReference type="ARBA" id="ARBA00005371"/>
    </source>
</evidence>
<dbReference type="Pfam" id="PF20636">
    <property type="entry name" value="SMN_G2-BD"/>
    <property type="match status" value="1"/>
</dbReference>
<dbReference type="CDD" id="cd22851">
    <property type="entry name" value="SMN_N"/>
    <property type="match status" value="1"/>
</dbReference>
<dbReference type="EMBL" id="JACCJB010000009">
    <property type="protein sequence ID" value="KAF6224044.1"/>
    <property type="molecule type" value="Genomic_DNA"/>
</dbReference>
<dbReference type="GeneID" id="59339008"/>
<comment type="similarity">
    <text evidence="2">Belongs to the SMN family.</text>
</comment>
<keyword evidence="9" id="KW-1185">Reference proteome</keyword>
<dbReference type="Pfam" id="PF20635">
    <property type="entry name" value="SMN_YG-box"/>
    <property type="match status" value="1"/>
</dbReference>
<dbReference type="GO" id="GO:0008380">
    <property type="term" value="P:RNA splicing"/>
    <property type="evidence" value="ECO:0007669"/>
    <property type="project" value="UniProtKB-KW"/>
</dbReference>
<keyword evidence="3" id="KW-0507">mRNA processing</keyword>
<feature type="domain" description="Survival Motor Neuron Gemin2-binding" evidence="7">
    <location>
        <begin position="11"/>
        <end position="31"/>
    </location>
</feature>
<evidence type="ECO:0000259" key="7">
    <source>
        <dbReference type="Pfam" id="PF20636"/>
    </source>
</evidence>
<feature type="compositionally biased region" description="Acidic residues" evidence="6">
    <location>
        <begin position="79"/>
        <end position="88"/>
    </location>
</feature>
<comment type="subcellular location">
    <subcellularLocation>
        <location evidence="1">Nucleus</location>
    </subcellularLocation>
</comment>
<keyword evidence="5" id="KW-0539">Nucleus</keyword>
<evidence type="ECO:0000256" key="3">
    <source>
        <dbReference type="ARBA" id="ARBA00022664"/>
    </source>
</evidence>
<evidence type="ECO:0000256" key="5">
    <source>
        <dbReference type="ARBA" id="ARBA00023242"/>
    </source>
</evidence>